<comment type="caution">
    <text evidence="1">The sequence shown here is derived from an EMBL/GenBank/DDBJ whole genome shotgun (WGS) entry which is preliminary data.</text>
</comment>
<accession>A0A927CJZ6</accession>
<dbReference type="RefSeq" id="WP_190859003.1">
    <property type="nucleotide sequence ID" value="NZ_JACXIY010000007.1"/>
</dbReference>
<reference evidence="1" key="1">
    <citation type="submission" date="2020-09" db="EMBL/GenBank/DDBJ databases">
        <title>A novel bacterium of genus Paenibacillus, isolated from South China Sea.</title>
        <authorList>
            <person name="Huang H."/>
            <person name="Mo K."/>
            <person name="Hu Y."/>
        </authorList>
    </citation>
    <scope>NUCLEOTIDE SEQUENCE</scope>
    <source>
        <strain evidence="1">IB182493</strain>
    </source>
</reference>
<evidence type="ECO:0000313" key="2">
    <source>
        <dbReference type="Proteomes" id="UP000632125"/>
    </source>
</evidence>
<name>A0A927CJZ6_9BACL</name>
<gene>
    <name evidence="1" type="ORF">IDH41_05390</name>
</gene>
<organism evidence="1 2">
    <name type="scientific">Paenibacillus arenilitoris</name>
    <dbReference type="NCBI Taxonomy" id="2772299"/>
    <lineage>
        <taxon>Bacteria</taxon>
        <taxon>Bacillati</taxon>
        <taxon>Bacillota</taxon>
        <taxon>Bacilli</taxon>
        <taxon>Bacillales</taxon>
        <taxon>Paenibacillaceae</taxon>
        <taxon>Paenibacillus</taxon>
    </lineage>
</organism>
<proteinExistence type="predicted"/>
<keyword evidence="2" id="KW-1185">Reference proteome</keyword>
<dbReference type="AlphaFoldDB" id="A0A927CJZ6"/>
<dbReference type="Proteomes" id="UP000632125">
    <property type="component" value="Unassembled WGS sequence"/>
</dbReference>
<sequence>MLFVQAHKEVKAGMKAHMANERKQHNLELRKAARKQVLNARREVAATK</sequence>
<protein>
    <submittedName>
        <fullName evidence="1">Uncharacterized protein</fullName>
    </submittedName>
</protein>
<evidence type="ECO:0000313" key="1">
    <source>
        <dbReference type="EMBL" id="MBD2867998.1"/>
    </source>
</evidence>
<dbReference type="EMBL" id="JACXIY010000007">
    <property type="protein sequence ID" value="MBD2867998.1"/>
    <property type="molecule type" value="Genomic_DNA"/>
</dbReference>